<dbReference type="PROSITE" id="PS51257">
    <property type="entry name" value="PROKAR_LIPOPROTEIN"/>
    <property type="match status" value="1"/>
</dbReference>
<organism evidence="4 5">
    <name type="scientific">Gemmata algarum</name>
    <dbReference type="NCBI Taxonomy" id="2975278"/>
    <lineage>
        <taxon>Bacteria</taxon>
        <taxon>Pseudomonadati</taxon>
        <taxon>Planctomycetota</taxon>
        <taxon>Planctomycetia</taxon>
        <taxon>Gemmatales</taxon>
        <taxon>Gemmataceae</taxon>
        <taxon>Gemmata</taxon>
    </lineage>
</organism>
<accession>A0ABU5ERA7</accession>
<evidence type="ECO:0000313" key="5">
    <source>
        <dbReference type="Proteomes" id="UP001272242"/>
    </source>
</evidence>
<proteinExistence type="predicted"/>
<evidence type="ECO:0000256" key="1">
    <source>
        <dbReference type="SAM" id="Coils"/>
    </source>
</evidence>
<evidence type="ECO:0000256" key="2">
    <source>
        <dbReference type="SAM" id="MobiDB-lite"/>
    </source>
</evidence>
<gene>
    <name evidence="4" type="ORF">R5W23_005519</name>
</gene>
<feature type="compositionally biased region" description="Gly residues" evidence="2">
    <location>
        <begin position="46"/>
        <end position="57"/>
    </location>
</feature>
<feature type="compositionally biased region" description="Low complexity" evidence="2">
    <location>
        <begin position="119"/>
        <end position="128"/>
    </location>
</feature>
<feature type="coiled-coil region" evidence="1">
    <location>
        <begin position="178"/>
        <end position="262"/>
    </location>
</feature>
<keyword evidence="3" id="KW-0732">Signal</keyword>
<feature type="compositionally biased region" description="Pro residues" evidence="2">
    <location>
        <begin position="85"/>
        <end position="104"/>
    </location>
</feature>
<dbReference type="Proteomes" id="UP001272242">
    <property type="component" value="Unassembled WGS sequence"/>
</dbReference>
<reference evidence="5" key="1">
    <citation type="journal article" date="2023" name="Mar. Drugs">
        <title>Gemmata algarum, a Novel Planctomycete Isolated from an Algal Mat, Displays Antimicrobial Activity.</title>
        <authorList>
            <person name="Kumar G."/>
            <person name="Kallscheuer N."/>
            <person name="Kashif M."/>
            <person name="Ahamad S."/>
            <person name="Jagadeeshwari U."/>
            <person name="Pannikurungottu S."/>
            <person name="Haufschild T."/>
            <person name="Kabuu M."/>
            <person name="Sasikala C."/>
            <person name="Jogler C."/>
            <person name="Ramana C."/>
        </authorList>
    </citation>
    <scope>NUCLEOTIDE SEQUENCE [LARGE SCALE GENOMIC DNA]</scope>
    <source>
        <strain evidence="5">JC673</strain>
    </source>
</reference>
<evidence type="ECO:0000313" key="4">
    <source>
        <dbReference type="EMBL" id="MDY3557868.1"/>
    </source>
</evidence>
<dbReference type="RefSeq" id="WP_261190284.1">
    <property type="nucleotide sequence ID" value="NZ_JAXBLV010000003.1"/>
</dbReference>
<name>A0ABU5ERA7_9BACT</name>
<feature type="chain" id="PRO_5047101859" evidence="3">
    <location>
        <begin position="31"/>
        <end position="270"/>
    </location>
</feature>
<keyword evidence="5" id="KW-1185">Reference proteome</keyword>
<comment type="caution">
    <text evidence="4">The sequence shown here is derived from an EMBL/GenBank/DDBJ whole genome shotgun (WGS) entry which is preliminary data.</text>
</comment>
<feature type="signal peptide" evidence="3">
    <location>
        <begin position="1"/>
        <end position="30"/>
    </location>
</feature>
<evidence type="ECO:0000256" key="3">
    <source>
        <dbReference type="SAM" id="SignalP"/>
    </source>
</evidence>
<keyword evidence="1" id="KW-0175">Coiled coil</keyword>
<protein>
    <submittedName>
        <fullName evidence="4">Uncharacterized protein</fullName>
    </submittedName>
</protein>
<sequence>MNRRNIILSGLCALAAVATGCMPLSGLRPAAPVPPPLGKSTPPGLDNGGGGAGGIVQAGGTQAADPAGGGRADLAGGKTVGAYQPPQPPAGALPPPGMLPPAAPPSRTAAASPVPPAPAGAAGLVAPGAPAPLGPGLTAPGDGGGPNSRGNPTWRGRQLDIGPGEVPADRVFELTRQLELVLAQNRELSARIVELERLGAAREQALMEALREVESAQAEVDKARGIISSQKSELALLQDKIRQMEREDIELLQLVIRALEKALPPAGGKP</sequence>
<dbReference type="EMBL" id="JAXBLV010000003">
    <property type="protein sequence ID" value="MDY3557868.1"/>
    <property type="molecule type" value="Genomic_DNA"/>
</dbReference>
<feature type="region of interest" description="Disordered" evidence="2">
    <location>
        <begin position="32"/>
        <end position="162"/>
    </location>
</feature>